<gene>
    <name evidence="3" type="ORF">yc1106_07764</name>
</gene>
<organism evidence="3 4">
    <name type="scientific">Curvularia clavata</name>
    <dbReference type="NCBI Taxonomy" id="95742"/>
    <lineage>
        <taxon>Eukaryota</taxon>
        <taxon>Fungi</taxon>
        <taxon>Dikarya</taxon>
        <taxon>Ascomycota</taxon>
        <taxon>Pezizomycotina</taxon>
        <taxon>Dothideomycetes</taxon>
        <taxon>Pleosporomycetidae</taxon>
        <taxon>Pleosporales</taxon>
        <taxon>Pleosporineae</taxon>
        <taxon>Pleosporaceae</taxon>
        <taxon>Curvularia</taxon>
    </lineage>
</organism>
<dbReference type="EMBL" id="CP089279">
    <property type="protein sequence ID" value="USP80490.1"/>
    <property type="molecule type" value="Genomic_DNA"/>
</dbReference>
<dbReference type="InterPro" id="IPR036047">
    <property type="entry name" value="F-box-like_dom_sf"/>
</dbReference>
<keyword evidence="4" id="KW-1185">Reference proteome</keyword>
<name>A0A9Q8ZE06_CURCL</name>
<evidence type="ECO:0000259" key="2">
    <source>
        <dbReference type="PROSITE" id="PS50181"/>
    </source>
</evidence>
<dbReference type="SUPFAM" id="SSF81383">
    <property type="entry name" value="F-box domain"/>
    <property type="match status" value="1"/>
</dbReference>
<dbReference type="InterPro" id="IPR001810">
    <property type="entry name" value="F-box_dom"/>
</dbReference>
<dbReference type="VEuPathDB" id="FungiDB:yc1106_07764"/>
<accession>A0A9Q8ZE06</accession>
<dbReference type="AlphaFoldDB" id="A0A9Q8ZE06"/>
<evidence type="ECO:0000256" key="1">
    <source>
        <dbReference type="SAM" id="MobiDB-lite"/>
    </source>
</evidence>
<protein>
    <recommendedName>
        <fullName evidence="2">F-box domain-containing protein</fullName>
    </recommendedName>
</protein>
<feature type="region of interest" description="Disordered" evidence="1">
    <location>
        <begin position="331"/>
        <end position="353"/>
    </location>
</feature>
<proteinExistence type="predicted"/>
<reference evidence="3" key="1">
    <citation type="submission" date="2021-12" db="EMBL/GenBank/DDBJ databases">
        <title>Curvularia clavata genome.</title>
        <authorList>
            <person name="Cao Y."/>
        </authorList>
    </citation>
    <scope>NUCLEOTIDE SEQUENCE</scope>
    <source>
        <strain evidence="3">Yc1106</strain>
    </source>
</reference>
<evidence type="ECO:0000313" key="4">
    <source>
        <dbReference type="Proteomes" id="UP001056012"/>
    </source>
</evidence>
<dbReference type="Gene3D" id="1.20.1280.50">
    <property type="match status" value="1"/>
</dbReference>
<feature type="compositionally biased region" description="Acidic residues" evidence="1">
    <location>
        <begin position="338"/>
        <end position="353"/>
    </location>
</feature>
<dbReference type="Proteomes" id="UP001056012">
    <property type="component" value="Chromosome 6"/>
</dbReference>
<sequence length="353" mass="40228">MSLLELPPEILITIFEYVGSQSFRSELTRLMVCKQWYAFARTAYFHDLRITTKILRRLLASPYAETNLARIQKNAVRMELEFQGFEDWDSFHASSYDLPEVSWHVTYGRVERLAWTPEFNNDLLRLAKTVKKSQKLRCLRIQAITELHENTLLEERRHYLFTWAIRPFLSKNALTTLDLDLVGTELVQGGKDGQEFHACVSIAALLTTLLRLRLRMRRICANVLNTGGPDKKLRLNEVIINLSLANESPLVSSFSHAKCCNTSSSGLPQLQHALEEQAGVLVTQMENPMMVRILRQEGRMGRKMQAFDVLTGKTIVFEDGTEWDGEGKIIEEKVSDGESGESEISELSSDSDV</sequence>
<dbReference type="PROSITE" id="PS50181">
    <property type="entry name" value="FBOX"/>
    <property type="match status" value="1"/>
</dbReference>
<feature type="domain" description="F-box" evidence="2">
    <location>
        <begin position="1"/>
        <end position="48"/>
    </location>
</feature>
<evidence type="ECO:0000313" key="3">
    <source>
        <dbReference type="EMBL" id="USP80490.1"/>
    </source>
</evidence>
<dbReference type="OrthoDB" id="3637487at2759"/>
<dbReference type="Pfam" id="PF12937">
    <property type="entry name" value="F-box-like"/>
    <property type="match status" value="1"/>
</dbReference>